<dbReference type="PROSITE" id="PS00478">
    <property type="entry name" value="LIM_DOMAIN_1"/>
    <property type="match status" value="1"/>
</dbReference>
<dbReference type="InterPro" id="IPR050453">
    <property type="entry name" value="LIM_Homeobox_TF"/>
</dbReference>
<dbReference type="InterPro" id="IPR009057">
    <property type="entry name" value="Homeodomain-like_sf"/>
</dbReference>
<evidence type="ECO:0000256" key="7">
    <source>
        <dbReference type="ARBA" id="ARBA00023155"/>
    </source>
</evidence>
<evidence type="ECO:0000256" key="8">
    <source>
        <dbReference type="ARBA" id="ARBA00023242"/>
    </source>
</evidence>
<sequence>MLFHSLSGPEVHGVIDEMDRRAKSEAPAISSAIDRGDTETTMPSISSDRAALCAGCGGKISDRYYLLAVDKQWHMRCLKCCECKLNLESELTCFSKDGSIYCKEDYYRRFSVQRCARCHLGISASEMVMRARDLVYHLNCFTCTTCNKMLTTGDHFGMKDSLVYCRLHFEALLQGEYPAHFNHADVAAAAAAAAAAKSAGLGAAGANPLGLPYYNGVGTVQKGRPRKRKSPGPGADLAAYNAALSCNENDAEHLDRDQPYPSSQKTKRMRTSFKHHQLRTMKSYFAINHNPDAKDLKQLAQKTGLTKRVLQVSGGGAGGGGICGARAWDATPPPWKQALEGLSALHQPIFLFIILFVHLFRLSRAVFHSPPPYNFVCSLLQFLFLMFVLQFLSLNVSVLCL</sequence>
<feature type="domain" description="Homeobox" evidence="15">
    <location>
        <begin position="264"/>
        <end position="312"/>
    </location>
</feature>
<evidence type="ECO:0000313" key="17">
    <source>
        <dbReference type="Proteomes" id="UP000694726"/>
    </source>
</evidence>
<keyword evidence="13" id="KW-0472">Membrane</keyword>
<feature type="DNA-binding region" description="Homeobox" evidence="9">
    <location>
        <begin position="266"/>
        <end position="313"/>
    </location>
</feature>
<dbReference type="FunFam" id="2.10.110.10:FF:000033">
    <property type="entry name" value="LIM/homeobox protein Lhx9 isoform X2"/>
    <property type="match status" value="1"/>
</dbReference>
<keyword evidence="7 9" id="KW-0371">Homeobox</keyword>
<evidence type="ECO:0008006" key="18">
    <source>
        <dbReference type="Google" id="ProtNLM"/>
    </source>
</evidence>
<dbReference type="FunFam" id="2.10.110.10:FF:000039">
    <property type="entry name" value="LIM/homeobox protein Lhx9 isoform 2"/>
    <property type="match status" value="1"/>
</dbReference>
<dbReference type="CDD" id="cd09469">
    <property type="entry name" value="LIM1_Lhx2"/>
    <property type="match status" value="1"/>
</dbReference>
<dbReference type="CDD" id="cd09377">
    <property type="entry name" value="LIM2_Lhx2_Lhx9"/>
    <property type="match status" value="1"/>
</dbReference>
<dbReference type="CDD" id="cd00086">
    <property type="entry name" value="homeodomain"/>
    <property type="match status" value="1"/>
</dbReference>
<dbReference type="Gene3D" id="1.10.10.60">
    <property type="entry name" value="Homeodomain-like"/>
    <property type="match status" value="1"/>
</dbReference>
<dbReference type="PANTHER" id="PTHR24208:SF80">
    <property type="entry name" value="LIM_HOMEOBOX PROTEIN LHX2"/>
    <property type="match status" value="1"/>
</dbReference>
<evidence type="ECO:0000256" key="4">
    <source>
        <dbReference type="ARBA" id="ARBA00022833"/>
    </source>
</evidence>
<dbReference type="PROSITE" id="PS50071">
    <property type="entry name" value="HOMEOBOX_2"/>
    <property type="match status" value="1"/>
</dbReference>
<keyword evidence="13" id="KW-0812">Transmembrane</keyword>
<feature type="transmembrane region" description="Helical" evidence="13">
    <location>
        <begin position="341"/>
        <end position="360"/>
    </location>
</feature>
<dbReference type="AlphaFoldDB" id="A0A8D0NSE6"/>
<dbReference type="Gene3D" id="2.10.110.10">
    <property type="entry name" value="Cysteine Rich Protein"/>
    <property type="match status" value="2"/>
</dbReference>
<dbReference type="SMART" id="SM00132">
    <property type="entry name" value="LIM"/>
    <property type="match status" value="2"/>
</dbReference>
<keyword evidence="4 10" id="KW-0862">Zinc</keyword>
<dbReference type="PROSITE" id="PS50023">
    <property type="entry name" value="LIM_DOMAIN_2"/>
    <property type="match status" value="2"/>
</dbReference>
<dbReference type="SUPFAM" id="SSF57716">
    <property type="entry name" value="Glucocorticoid receptor-like (DNA-binding domain)"/>
    <property type="match status" value="2"/>
</dbReference>
<accession>A0A8D0NSE6</accession>
<proteinExistence type="predicted"/>
<dbReference type="Ensembl" id="ENSSSCT00015052591.1">
    <property type="protein sequence ID" value="ENSSSCP00015021050.1"/>
    <property type="gene ID" value="ENSSSCG00015039443.1"/>
</dbReference>
<dbReference type="SMART" id="SM00389">
    <property type="entry name" value="HOX"/>
    <property type="match status" value="1"/>
</dbReference>
<evidence type="ECO:0000256" key="10">
    <source>
        <dbReference type="PROSITE-ProRule" id="PRU00125"/>
    </source>
</evidence>
<dbReference type="Proteomes" id="UP000694726">
    <property type="component" value="Unplaced"/>
</dbReference>
<dbReference type="FunFam" id="1.10.10.60:FF:000027">
    <property type="entry name" value="LIM/homeobox protein Lhx9"/>
    <property type="match status" value="1"/>
</dbReference>
<dbReference type="InterPro" id="IPR001781">
    <property type="entry name" value="Znf_LIM"/>
</dbReference>
<evidence type="ECO:0000256" key="3">
    <source>
        <dbReference type="ARBA" id="ARBA00022737"/>
    </source>
</evidence>
<evidence type="ECO:0000259" key="14">
    <source>
        <dbReference type="PROSITE" id="PS50023"/>
    </source>
</evidence>
<reference evidence="16" key="1">
    <citation type="submission" date="2025-08" db="UniProtKB">
        <authorList>
            <consortium name="Ensembl"/>
        </authorList>
    </citation>
    <scope>IDENTIFICATION</scope>
</reference>
<keyword evidence="6 9" id="KW-0238">DNA-binding</keyword>
<evidence type="ECO:0000256" key="12">
    <source>
        <dbReference type="SAM" id="MobiDB-lite"/>
    </source>
</evidence>
<dbReference type="SUPFAM" id="SSF46689">
    <property type="entry name" value="Homeodomain-like"/>
    <property type="match status" value="1"/>
</dbReference>
<evidence type="ECO:0000256" key="6">
    <source>
        <dbReference type="ARBA" id="ARBA00023125"/>
    </source>
</evidence>
<comment type="subcellular location">
    <subcellularLocation>
        <location evidence="1 9 11">Nucleus</location>
    </subcellularLocation>
</comment>
<organism evidence="16 17">
    <name type="scientific">Sus scrofa</name>
    <name type="common">Pig</name>
    <dbReference type="NCBI Taxonomy" id="9823"/>
    <lineage>
        <taxon>Eukaryota</taxon>
        <taxon>Metazoa</taxon>
        <taxon>Chordata</taxon>
        <taxon>Craniata</taxon>
        <taxon>Vertebrata</taxon>
        <taxon>Euteleostomi</taxon>
        <taxon>Mammalia</taxon>
        <taxon>Eutheria</taxon>
        <taxon>Laurasiatheria</taxon>
        <taxon>Artiodactyla</taxon>
        <taxon>Suina</taxon>
        <taxon>Suidae</taxon>
        <taxon>Sus</taxon>
    </lineage>
</organism>
<evidence type="ECO:0000256" key="2">
    <source>
        <dbReference type="ARBA" id="ARBA00022723"/>
    </source>
</evidence>
<dbReference type="Pfam" id="PF00046">
    <property type="entry name" value="Homeodomain"/>
    <property type="match status" value="1"/>
</dbReference>
<evidence type="ECO:0000313" key="16">
    <source>
        <dbReference type="Ensembl" id="ENSSSCP00015021050.1"/>
    </source>
</evidence>
<keyword evidence="13" id="KW-1133">Transmembrane helix</keyword>
<keyword evidence="8 9" id="KW-0539">Nucleus</keyword>
<evidence type="ECO:0000256" key="5">
    <source>
        <dbReference type="ARBA" id="ARBA00023038"/>
    </source>
</evidence>
<dbReference type="GO" id="GO:0005634">
    <property type="term" value="C:nucleus"/>
    <property type="evidence" value="ECO:0007669"/>
    <property type="project" value="UniProtKB-SubCell"/>
</dbReference>
<name>A0A8D0NSE6_PIG</name>
<evidence type="ECO:0000256" key="9">
    <source>
        <dbReference type="PROSITE-ProRule" id="PRU00108"/>
    </source>
</evidence>
<feature type="region of interest" description="Disordered" evidence="12">
    <location>
        <begin position="250"/>
        <end position="270"/>
    </location>
</feature>
<evidence type="ECO:0000256" key="13">
    <source>
        <dbReference type="SAM" id="Phobius"/>
    </source>
</evidence>
<keyword evidence="3" id="KW-0677">Repeat</keyword>
<feature type="transmembrane region" description="Helical" evidence="13">
    <location>
        <begin position="372"/>
        <end position="392"/>
    </location>
</feature>
<feature type="domain" description="LIM zinc-binding" evidence="14">
    <location>
        <begin position="113"/>
        <end position="175"/>
    </location>
</feature>
<dbReference type="InterPro" id="IPR001356">
    <property type="entry name" value="HD"/>
</dbReference>
<dbReference type="GO" id="GO:0003677">
    <property type="term" value="F:DNA binding"/>
    <property type="evidence" value="ECO:0007669"/>
    <property type="project" value="UniProtKB-UniRule"/>
</dbReference>
<keyword evidence="2 10" id="KW-0479">Metal-binding</keyword>
<dbReference type="PANTHER" id="PTHR24208">
    <property type="entry name" value="LIM/HOMEOBOX PROTEIN LHX"/>
    <property type="match status" value="1"/>
</dbReference>
<dbReference type="GO" id="GO:0046872">
    <property type="term" value="F:metal ion binding"/>
    <property type="evidence" value="ECO:0007669"/>
    <property type="project" value="UniProtKB-KW"/>
</dbReference>
<evidence type="ECO:0000259" key="15">
    <source>
        <dbReference type="PROSITE" id="PS50071"/>
    </source>
</evidence>
<keyword evidence="5 10" id="KW-0440">LIM domain</keyword>
<evidence type="ECO:0000256" key="11">
    <source>
        <dbReference type="RuleBase" id="RU000682"/>
    </source>
</evidence>
<protein>
    <recommendedName>
        <fullName evidence="18">LIM homeobox 2</fullName>
    </recommendedName>
</protein>
<evidence type="ECO:0000256" key="1">
    <source>
        <dbReference type="ARBA" id="ARBA00004123"/>
    </source>
</evidence>
<dbReference type="Pfam" id="PF00412">
    <property type="entry name" value="LIM"/>
    <property type="match status" value="2"/>
</dbReference>
<feature type="domain" description="LIM zinc-binding" evidence="14">
    <location>
        <begin position="51"/>
        <end position="112"/>
    </location>
</feature>